<dbReference type="Proteomes" id="UP000002195">
    <property type="component" value="Unassembled WGS sequence"/>
</dbReference>
<sequence>MKSILLLVALIAMLFVSTGQAGFCNIIGPCPTGQCCTSVLFGYCQPLGVLGGPCNTKTDSEHFCGCEKGLKCVDSVCKASS</sequence>
<dbReference type="HOGENOM" id="CLU_2578878_0_0_1"/>
<comment type="caution">
    <text evidence="2">The sequence shown here is derived from an EMBL/GenBank/DDBJ whole genome shotgun (WGS) entry which is preliminary data.</text>
</comment>
<accession>Q54HF8</accession>
<reference evidence="2 3" key="1">
    <citation type="journal article" date="2005" name="Nature">
        <title>The genome of the social amoeba Dictyostelium discoideum.</title>
        <authorList>
            <consortium name="The Dictyostelium discoideum Sequencing Consortium"/>
            <person name="Eichinger L."/>
            <person name="Pachebat J.A."/>
            <person name="Glockner G."/>
            <person name="Rajandream M.A."/>
            <person name="Sucgang R."/>
            <person name="Berriman M."/>
            <person name="Song J."/>
            <person name="Olsen R."/>
            <person name="Szafranski K."/>
            <person name="Xu Q."/>
            <person name="Tunggal B."/>
            <person name="Kummerfeld S."/>
            <person name="Madera M."/>
            <person name="Konfortov B.A."/>
            <person name="Rivero F."/>
            <person name="Bankier A.T."/>
            <person name="Lehmann R."/>
            <person name="Hamlin N."/>
            <person name="Davies R."/>
            <person name="Gaudet P."/>
            <person name="Fey P."/>
            <person name="Pilcher K."/>
            <person name="Chen G."/>
            <person name="Saunders D."/>
            <person name="Sodergren E."/>
            <person name="Davis P."/>
            <person name="Kerhornou A."/>
            <person name="Nie X."/>
            <person name="Hall N."/>
            <person name="Anjard C."/>
            <person name="Hemphill L."/>
            <person name="Bason N."/>
            <person name="Farbrother P."/>
            <person name="Desany B."/>
            <person name="Just E."/>
            <person name="Morio T."/>
            <person name="Rost R."/>
            <person name="Churcher C."/>
            <person name="Cooper J."/>
            <person name="Haydock S."/>
            <person name="van Driessche N."/>
            <person name="Cronin A."/>
            <person name="Goodhead I."/>
            <person name="Muzny D."/>
            <person name="Mourier T."/>
            <person name="Pain A."/>
            <person name="Lu M."/>
            <person name="Harper D."/>
            <person name="Lindsay R."/>
            <person name="Hauser H."/>
            <person name="James K."/>
            <person name="Quiles M."/>
            <person name="Madan Babu M."/>
            <person name="Saito T."/>
            <person name="Buchrieser C."/>
            <person name="Wardroper A."/>
            <person name="Felder M."/>
            <person name="Thangavelu M."/>
            <person name="Johnson D."/>
            <person name="Knights A."/>
            <person name="Loulseged H."/>
            <person name="Mungall K."/>
            <person name="Oliver K."/>
            <person name="Price C."/>
            <person name="Quail M.A."/>
            <person name="Urushihara H."/>
            <person name="Hernandez J."/>
            <person name="Rabbinowitsch E."/>
            <person name="Steffen D."/>
            <person name="Sanders M."/>
            <person name="Ma J."/>
            <person name="Kohara Y."/>
            <person name="Sharp S."/>
            <person name="Simmonds M."/>
            <person name="Spiegler S."/>
            <person name="Tivey A."/>
            <person name="Sugano S."/>
            <person name="White B."/>
            <person name="Walker D."/>
            <person name="Woodward J."/>
            <person name="Winckler T."/>
            <person name="Tanaka Y."/>
            <person name="Shaulsky G."/>
            <person name="Schleicher M."/>
            <person name="Weinstock G."/>
            <person name="Rosenthal A."/>
            <person name="Cox E.C."/>
            <person name="Chisholm R.L."/>
            <person name="Gibbs R."/>
            <person name="Loomis W.F."/>
            <person name="Platzer M."/>
            <person name="Kay R.R."/>
            <person name="Williams J."/>
            <person name="Dear P.H."/>
            <person name="Noegel A.A."/>
            <person name="Barrell B."/>
            <person name="Kuspa A."/>
        </authorList>
    </citation>
    <scope>NUCLEOTIDE SEQUENCE [LARGE SCALE GENOMIC DNA]</scope>
    <source>
        <strain evidence="2 3">AX4</strain>
    </source>
</reference>
<proteinExistence type="predicted"/>
<feature type="signal peptide" evidence="1">
    <location>
        <begin position="1"/>
        <end position="21"/>
    </location>
</feature>
<dbReference type="GeneID" id="8627166"/>
<evidence type="ECO:0000313" key="3">
    <source>
        <dbReference type="Proteomes" id="UP000002195"/>
    </source>
</evidence>
<keyword evidence="3" id="KW-1185">Reference proteome</keyword>
<dbReference type="eggNOG" id="ENOG502RIGM">
    <property type="taxonomic scope" value="Eukaryota"/>
</dbReference>
<dbReference type="AlphaFoldDB" id="Q54HF8"/>
<organism evidence="2 3">
    <name type="scientific">Dictyostelium discoideum</name>
    <name type="common">Social amoeba</name>
    <dbReference type="NCBI Taxonomy" id="44689"/>
    <lineage>
        <taxon>Eukaryota</taxon>
        <taxon>Amoebozoa</taxon>
        <taxon>Evosea</taxon>
        <taxon>Eumycetozoa</taxon>
        <taxon>Dictyostelia</taxon>
        <taxon>Dictyosteliales</taxon>
        <taxon>Dictyosteliaceae</taxon>
        <taxon>Dictyostelium</taxon>
    </lineage>
</organism>
<dbReference type="InParanoid" id="Q54HF8"/>
<protein>
    <submittedName>
        <fullName evidence="2">Uncharacterized protein</fullName>
    </submittedName>
</protein>
<keyword evidence="1" id="KW-0732">Signal</keyword>
<dbReference type="dictyBase" id="DDB_G0289497"/>
<feature type="chain" id="PRO_5004249909" evidence="1">
    <location>
        <begin position="22"/>
        <end position="81"/>
    </location>
</feature>
<dbReference type="VEuPathDB" id="AmoebaDB:DDB_G0289497"/>
<dbReference type="OMA" id="DSEHFCG"/>
<dbReference type="PaxDb" id="44689-DDB0266817"/>
<name>Q54HF8_DICDI</name>
<evidence type="ECO:0000256" key="1">
    <source>
        <dbReference type="SAM" id="SignalP"/>
    </source>
</evidence>
<evidence type="ECO:0000313" key="2">
    <source>
        <dbReference type="EMBL" id="EAL62680.1"/>
    </source>
</evidence>
<dbReference type="RefSeq" id="XP_636179.1">
    <property type="nucleotide sequence ID" value="XM_631087.1"/>
</dbReference>
<gene>
    <name evidence="2" type="ORF">DDB_G0289497</name>
</gene>
<dbReference type="SMR" id="Q54HF8"/>
<dbReference type="KEGG" id="ddi:DDB_G0289497"/>
<dbReference type="EMBL" id="AAFI02000141">
    <property type="protein sequence ID" value="EAL62680.1"/>
    <property type="molecule type" value="Genomic_DNA"/>
</dbReference>